<dbReference type="PANTHER" id="PTHR33236:SF5">
    <property type="entry name" value="CUB DOMAIN-CONTAINING PROTEIN"/>
    <property type="match status" value="1"/>
</dbReference>
<proteinExistence type="predicted"/>
<gene>
    <name evidence="1" type="ORF">OSB1V03_LOCUS2901</name>
</gene>
<feature type="non-terminal residue" evidence="1">
    <location>
        <position position="1"/>
    </location>
</feature>
<evidence type="ECO:0000313" key="1">
    <source>
        <dbReference type="EMBL" id="CAD7622438.1"/>
    </source>
</evidence>
<dbReference type="Proteomes" id="UP000759131">
    <property type="component" value="Unassembled WGS sequence"/>
</dbReference>
<organism evidence="1">
    <name type="scientific">Medioppia subpectinata</name>
    <dbReference type="NCBI Taxonomy" id="1979941"/>
    <lineage>
        <taxon>Eukaryota</taxon>
        <taxon>Metazoa</taxon>
        <taxon>Ecdysozoa</taxon>
        <taxon>Arthropoda</taxon>
        <taxon>Chelicerata</taxon>
        <taxon>Arachnida</taxon>
        <taxon>Acari</taxon>
        <taxon>Acariformes</taxon>
        <taxon>Sarcoptiformes</taxon>
        <taxon>Oribatida</taxon>
        <taxon>Brachypylina</taxon>
        <taxon>Oppioidea</taxon>
        <taxon>Oppiidae</taxon>
        <taxon>Medioppia</taxon>
    </lineage>
</organism>
<dbReference type="EMBL" id="CAJPIZ010001099">
    <property type="protein sequence ID" value="CAG2102868.1"/>
    <property type="molecule type" value="Genomic_DNA"/>
</dbReference>
<protein>
    <submittedName>
        <fullName evidence="1">Uncharacterized protein</fullName>
    </submittedName>
</protein>
<evidence type="ECO:0000313" key="2">
    <source>
        <dbReference type="Proteomes" id="UP000759131"/>
    </source>
</evidence>
<sequence length="266" mass="29619">MKMPVPYQCRFNSRPLVPVPVPPKCLSFRYNFVTHICQTHGTILYAKLLVIARWVLYIMFIDLAMATLKPGKWCPELAPGVSVNKISQVSSEDVGKIIMLVDNLPIGMRKMYGTILPVIGERAGECLTMNSENSSKAIYGHNVVSEELVTIYSNPAFPERDTRPNTYTLRIVVTDPEVSQLKLDFTHMELGQPNVDGHCLGDTLSVAIVEDNASTLSAVPTLCGRNDRQHNVVIDTIPESEYRWHIIVTQITRLSSHLAAPTGCLQ</sequence>
<keyword evidence="2" id="KW-1185">Reference proteome</keyword>
<accession>A0A7R9PVM7</accession>
<dbReference type="EMBL" id="OC855674">
    <property type="protein sequence ID" value="CAD7622438.1"/>
    <property type="molecule type" value="Genomic_DNA"/>
</dbReference>
<reference evidence="1" key="1">
    <citation type="submission" date="2020-11" db="EMBL/GenBank/DDBJ databases">
        <authorList>
            <person name="Tran Van P."/>
        </authorList>
    </citation>
    <scope>NUCLEOTIDE SEQUENCE</scope>
</reference>
<dbReference type="PANTHER" id="PTHR33236">
    <property type="entry name" value="INTRAFLAGELLAR TRANSPORT PROTEIN 122 FAMILY PROTEIN-RELATED"/>
    <property type="match status" value="1"/>
</dbReference>
<name>A0A7R9PVM7_9ACAR</name>
<dbReference type="AlphaFoldDB" id="A0A7R9PVM7"/>
<dbReference type="OrthoDB" id="6479909at2759"/>